<evidence type="ECO:0000259" key="1">
    <source>
        <dbReference type="PROSITE" id="PS50043"/>
    </source>
</evidence>
<keyword evidence="3" id="KW-1185">Reference proteome</keyword>
<reference evidence="3" key="1">
    <citation type="journal article" date="2019" name="Int. J. Syst. Evol. Microbiol.">
        <title>The Global Catalogue of Microorganisms (GCM) 10K type strain sequencing project: providing services to taxonomists for standard genome sequencing and annotation.</title>
        <authorList>
            <consortium name="The Broad Institute Genomics Platform"/>
            <consortium name="The Broad Institute Genome Sequencing Center for Infectious Disease"/>
            <person name="Wu L."/>
            <person name="Ma J."/>
        </authorList>
    </citation>
    <scope>NUCLEOTIDE SEQUENCE [LARGE SCALE GENOMIC DNA]</scope>
    <source>
        <strain evidence="3">JCM 13004</strain>
    </source>
</reference>
<dbReference type="Proteomes" id="UP001500037">
    <property type="component" value="Unassembled WGS sequence"/>
</dbReference>
<dbReference type="Pfam" id="PF00196">
    <property type="entry name" value="GerE"/>
    <property type="match status" value="1"/>
</dbReference>
<accession>A0ABP4GWJ4</accession>
<dbReference type="InterPro" id="IPR051797">
    <property type="entry name" value="TrmB-like"/>
</dbReference>
<dbReference type="InterPro" id="IPR036388">
    <property type="entry name" value="WH-like_DNA-bd_sf"/>
</dbReference>
<dbReference type="PANTHER" id="PTHR34293:SF1">
    <property type="entry name" value="HTH-TYPE TRANSCRIPTIONAL REGULATOR TRMBL2"/>
    <property type="match status" value="1"/>
</dbReference>
<evidence type="ECO:0000313" key="2">
    <source>
        <dbReference type="EMBL" id="GAA1240380.1"/>
    </source>
</evidence>
<dbReference type="PROSITE" id="PS50043">
    <property type="entry name" value="HTH_LUXR_2"/>
    <property type="match status" value="1"/>
</dbReference>
<organism evidence="2 3">
    <name type="scientific">Kitasatospora nipponensis</name>
    <dbReference type="NCBI Taxonomy" id="258049"/>
    <lineage>
        <taxon>Bacteria</taxon>
        <taxon>Bacillati</taxon>
        <taxon>Actinomycetota</taxon>
        <taxon>Actinomycetes</taxon>
        <taxon>Kitasatosporales</taxon>
        <taxon>Streptomycetaceae</taxon>
        <taxon>Kitasatospora</taxon>
    </lineage>
</organism>
<dbReference type="InterPro" id="IPR016032">
    <property type="entry name" value="Sig_transdc_resp-reg_C-effctor"/>
</dbReference>
<dbReference type="EMBL" id="BAAALF010000053">
    <property type="protein sequence ID" value="GAA1240380.1"/>
    <property type="molecule type" value="Genomic_DNA"/>
</dbReference>
<protein>
    <submittedName>
        <fullName evidence="2">Helix-turn-helix domain-containing protein</fullName>
    </submittedName>
</protein>
<dbReference type="Gene3D" id="1.10.10.10">
    <property type="entry name" value="Winged helix-like DNA-binding domain superfamily/Winged helix DNA-binding domain"/>
    <property type="match status" value="2"/>
</dbReference>
<dbReference type="InterPro" id="IPR036390">
    <property type="entry name" value="WH_DNA-bd_sf"/>
</dbReference>
<dbReference type="PANTHER" id="PTHR34293">
    <property type="entry name" value="HTH-TYPE TRANSCRIPTIONAL REGULATOR TRMBL2"/>
    <property type="match status" value="1"/>
</dbReference>
<dbReference type="InterPro" id="IPR000792">
    <property type="entry name" value="Tscrpt_reg_LuxR_C"/>
</dbReference>
<comment type="caution">
    <text evidence="2">The sequence shown here is derived from an EMBL/GenBank/DDBJ whole genome shotgun (WGS) entry which is preliminary data.</text>
</comment>
<dbReference type="CDD" id="cd06170">
    <property type="entry name" value="LuxR_C_like"/>
    <property type="match status" value="1"/>
</dbReference>
<dbReference type="RefSeq" id="WP_344442488.1">
    <property type="nucleotide sequence ID" value="NZ_BAAALF010000053.1"/>
</dbReference>
<dbReference type="SUPFAM" id="SSF46894">
    <property type="entry name" value="C-terminal effector domain of the bipartite response regulators"/>
    <property type="match status" value="1"/>
</dbReference>
<evidence type="ECO:0000313" key="3">
    <source>
        <dbReference type="Proteomes" id="UP001500037"/>
    </source>
</evidence>
<proteinExistence type="predicted"/>
<dbReference type="SMART" id="SM00421">
    <property type="entry name" value="HTH_LUXR"/>
    <property type="match status" value="1"/>
</dbReference>
<gene>
    <name evidence="2" type="ORF">GCM10009665_34050</name>
</gene>
<feature type="domain" description="HTH luxR-type" evidence="1">
    <location>
        <begin position="259"/>
        <end position="324"/>
    </location>
</feature>
<name>A0ABP4GWJ4_9ACTN</name>
<sequence>MLAALGLEAPDEAVYREMLASPTLGVSELAARLATTPAQVRGALDRLFELRLIQQSFEAPGRFTVVDPAMGLQQLMERQHEELIRRQRQVADSQAALVRVLAAAGPGAGGFEGVERLVGMDAVQRRLERFAVEAAREVLTFMPGGPQSAAALAAAQRNDDGIRRRGVLIRTVGLSGVREDPGTLAYARWLSGDGCGFRTAPSLPTRMILVDGSQALVPLDPADSRRGALCLSDPAVVTPLLALFEQTWTLAAPLGSAPASDPATAPSDQERALLALLAQGHTDESAACQLHISARTARRMMASVIERLGARSRFEAGLRAHQLGWV</sequence>
<dbReference type="SUPFAM" id="SSF46785">
    <property type="entry name" value="Winged helix' DNA-binding domain"/>
    <property type="match status" value="1"/>
</dbReference>